<proteinExistence type="predicted"/>
<organism evidence="3 4">
    <name type="scientific">Cladophialophora immunda</name>
    <dbReference type="NCBI Taxonomy" id="569365"/>
    <lineage>
        <taxon>Eukaryota</taxon>
        <taxon>Fungi</taxon>
        <taxon>Dikarya</taxon>
        <taxon>Ascomycota</taxon>
        <taxon>Pezizomycotina</taxon>
        <taxon>Eurotiomycetes</taxon>
        <taxon>Chaetothyriomycetidae</taxon>
        <taxon>Chaetothyriales</taxon>
        <taxon>Herpotrichiellaceae</taxon>
        <taxon>Cladophialophora</taxon>
    </lineage>
</organism>
<dbReference type="VEuPathDB" id="FungiDB:PV07_08650"/>
<feature type="compositionally biased region" description="Acidic residues" evidence="1">
    <location>
        <begin position="72"/>
        <end position="83"/>
    </location>
</feature>
<evidence type="ECO:0000313" key="4">
    <source>
        <dbReference type="Proteomes" id="UP000054466"/>
    </source>
</evidence>
<gene>
    <name evidence="3" type="ORF">PV07_08650</name>
</gene>
<dbReference type="Gene3D" id="3.40.50.300">
    <property type="entry name" value="P-loop containing nucleotide triphosphate hydrolases"/>
    <property type="match status" value="1"/>
</dbReference>
<dbReference type="GeneID" id="27347844"/>
<dbReference type="GO" id="GO:0004386">
    <property type="term" value="F:helicase activity"/>
    <property type="evidence" value="ECO:0007669"/>
    <property type="project" value="InterPro"/>
</dbReference>
<dbReference type="InterPro" id="IPR041677">
    <property type="entry name" value="DNA2/NAM7_AAA_11"/>
</dbReference>
<keyword evidence="4" id="KW-1185">Reference proteome</keyword>
<dbReference type="Pfam" id="PF13086">
    <property type="entry name" value="AAA_11"/>
    <property type="match status" value="1"/>
</dbReference>
<dbReference type="InterPro" id="IPR027417">
    <property type="entry name" value="P-loop_NTPase"/>
</dbReference>
<evidence type="ECO:0000259" key="2">
    <source>
        <dbReference type="Pfam" id="PF13086"/>
    </source>
</evidence>
<dbReference type="Proteomes" id="UP000054466">
    <property type="component" value="Unassembled WGS sequence"/>
</dbReference>
<reference evidence="3 4" key="1">
    <citation type="submission" date="2015-01" db="EMBL/GenBank/DDBJ databases">
        <title>The Genome Sequence of Cladophialophora immunda CBS83496.</title>
        <authorList>
            <consortium name="The Broad Institute Genomics Platform"/>
            <person name="Cuomo C."/>
            <person name="de Hoog S."/>
            <person name="Gorbushina A."/>
            <person name="Stielow B."/>
            <person name="Teixiera M."/>
            <person name="Abouelleil A."/>
            <person name="Chapman S.B."/>
            <person name="Priest M."/>
            <person name="Young S.K."/>
            <person name="Wortman J."/>
            <person name="Nusbaum C."/>
            <person name="Birren B."/>
        </authorList>
    </citation>
    <scope>NUCLEOTIDE SEQUENCE [LARGE SCALE GENOMIC DNA]</scope>
    <source>
        <strain evidence="3 4">CBS 83496</strain>
    </source>
</reference>
<name>A0A0D2CPL5_9EURO</name>
<dbReference type="HOGENOM" id="CLU_983536_0_0_1"/>
<dbReference type="RefSeq" id="XP_016245700.1">
    <property type="nucleotide sequence ID" value="XM_016395844.1"/>
</dbReference>
<feature type="compositionally biased region" description="Basic and acidic residues" evidence="1">
    <location>
        <begin position="55"/>
        <end position="71"/>
    </location>
</feature>
<accession>A0A0D2CPL5</accession>
<sequence>MAMDEARFGAYIIYIYIPGTHEGHLLGLTSYPTDNATVVTPSTELRMTFCQDKKAEGNAELEKENGEHTNDDSSEAEQEEAEGHEESQQIIETATTTPGVPEPAATLQSASPESDQALSAEASSDSTAPAQPISEHTQTSADHPTIQPIPVQTLGLSFQASVTRSPTPSSGGILLLEGAPGVGKSHFDCQFLKPFLTVDKPGPILLTASSNRAVEVLLKNAWTADKQLVDQGKTKSGKCFLCLHSTTFEKSIRSRHIRTAMEKDPNARPDIEERPRHNHPPTV</sequence>
<dbReference type="EMBL" id="KN847044">
    <property type="protein sequence ID" value="KIW25484.1"/>
    <property type="molecule type" value="Genomic_DNA"/>
</dbReference>
<evidence type="ECO:0000256" key="1">
    <source>
        <dbReference type="SAM" id="MobiDB-lite"/>
    </source>
</evidence>
<evidence type="ECO:0000313" key="3">
    <source>
        <dbReference type="EMBL" id="KIW25484.1"/>
    </source>
</evidence>
<feature type="domain" description="DNA2/NAM7 helicase helicase" evidence="2">
    <location>
        <begin position="169"/>
        <end position="268"/>
    </location>
</feature>
<feature type="region of interest" description="Disordered" evidence="1">
    <location>
        <begin position="259"/>
        <end position="283"/>
    </location>
</feature>
<protein>
    <recommendedName>
        <fullName evidence="2">DNA2/NAM7 helicase helicase domain-containing protein</fullName>
    </recommendedName>
</protein>
<feature type="compositionally biased region" description="Basic and acidic residues" evidence="1">
    <location>
        <begin position="259"/>
        <end position="275"/>
    </location>
</feature>
<feature type="region of interest" description="Disordered" evidence="1">
    <location>
        <begin position="55"/>
        <end position="147"/>
    </location>
</feature>
<dbReference type="AlphaFoldDB" id="A0A0D2CPL5"/>
<feature type="compositionally biased region" description="Polar residues" evidence="1">
    <location>
        <begin position="106"/>
        <end position="142"/>
    </location>
</feature>